<evidence type="ECO:0000256" key="6">
    <source>
        <dbReference type="SAM" id="MobiDB-lite"/>
    </source>
</evidence>
<dbReference type="GO" id="GO:0016020">
    <property type="term" value="C:membrane"/>
    <property type="evidence" value="ECO:0007669"/>
    <property type="project" value="UniProtKB-SubCell"/>
</dbReference>
<dbReference type="CDD" id="cd11386">
    <property type="entry name" value="MCP_signal"/>
    <property type="match status" value="1"/>
</dbReference>
<keyword evidence="7" id="KW-0812">Transmembrane</keyword>
<dbReference type="InterPro" id="IPR003660">
    <property type="entry name" value="HAMP_dom"/>
</dbReference>
<keyword evidence="5" id="KW-0175">Coiled coil</keyword>
<comment type="caution">
    <text evidence="10">The sequence shown here is derived from an EMBL/GenBank/DDBJ whole genome shotgun (WGS) entry which is preliminary data.</text>
</comment>
<dbReference type="InterPro" id="IPR004090">
    <property type="entry name" value="Chemotax_Me-accpt_rcpt"/>
</dbReference>
<keyword evidence="2" id="KW-0145">Chemotaxis</keyword>
<evidence type="ECO:0000256" key="5">
    <source>
        <dbReference type="SAM" id="Coils"/>
    </source>
</evidence>
<feature type="domain" description="Methyl-accepting transducer" evidence="8">
    <location>
        <begin position="332"/>
        <end position="561"/>
    </location>
</feature>
<dbReference type="RefSeq" id="WP_160891013.1">
    <property type="nucleotide sequence ID" value="NZ_WUMU01000001.1"/>
</dbReference>
<evidence type="ECO:0000259" key="8">
    <source>
        <dbReference type="PROSITE" id="PS50111"/>
    </source>
</evidence>
<proteinExistence type="inferred from homology"/>
<evidence type="ECO:0000256" key="3">
    <source>
        <dbReference type="ARBA" id="ARBA00029447"/>
    </source>
</evidence>
<evidence type="ECO:0008006" key="12">
    <source>
        <dbReference type="Google" id="ProtNLM"/>
    </source>
</evidence>
<evidence type="ECO:0000313" key="11">
    <source>
        <dbReference type="Proteomes" id="UP000477911"/>
    </source>
</evidence>
<feature type="transmembrane region" description="Helical" evidence="7">
    <location>
        <begin position="89"/>
        <end position="108"/>
    </location>
</feature>
<dbReference type="EMBL" id="WUMU01000001">
    <property type="protein sequence ID" value="MXN16476.1"/>
    <property type="molecule type" value="Genomic_DNA"/>
</dbReference>
<organism evidence="10 11">
    <name type="scientific">Pseudooceanicola albus</name>
    <dbReference type="NCBI Taxonomy" id="2692189"/>
    <lineage>
        <taxon>Bacteria</taxon>
        <taxon>Pseudomonadati</taxon>
        <taxon>Pseudomonadota</taxon>
        <taxon>Alphaproteobacteria</taxon>
        <taxon>Rhodobacterales</taxon>
        <taxon>Paracoccaceae</taxon>
        <taxon>Pseudooceanicola</taxon>
    </lineage>
</organism>
<dbReference type="Proteomes" id="UP000477911">
    <property type="component" value="Unassembled WGS sequence"/>
</dbReference>
<feature type="region of interest" description="Disordered" evidence="6">
    <location>
        <begin position="1"/>
        <end position="28"/>
    </location>
</feature>
<evidence type="ECO:0000259" key="9">
    <source>
        <dbReference type="PROSITE" id="PS50885"/>
    </source>
</evidence>
<dbReference type="GO" id="GO:0004888">
    <property type="term" value="F:transmembrane signaling receptor activity"/>
    <property type="evidence" value="ECO:0007669"/>
    <property type="project" value="InterPro"/>
</dbReference>
<feature type="transmembrane region" description="Helical" evidence="7">
    <location>
        <begin position="37"/>
        <end position="58"/>
    </location>
</feature>
<dbReference type="Gene3D" id="1.10.287.950">
    <property type="entry name" value="Methyl-accepting chemotaxis protein"/>
    <property type="match status" value="1"/>
</dbReference>
<dbReference type="FunFam" id="1.10.287.950:FF:000001">
    <property type="entry name" value="Methyl-accepting chemotaxis sensory transducer"/>
    <property type="match status" value="1"/>
</dbReference>
<protein>
    <recommendedName>
        <fullName evidence="12">Methyl-accepting chemotaxis protein</fullName>
    </recommendedName>
</protein>
<keyword evidence="11" id="KW-1185">Reference proteome</keyword>
<feature type="coiled-coil region" evidence="5">
    <location>
        <begin position="207"/>
        <end position="265"/>
    </location>
</feature>
<feature type="transmembrane region" description="Helical" evidence="7">
    <location>
        <begin position="64"/>
        <end position="82"/>
    </location>
</feature>
<gene>
    <name evidence="10" type="ORF">GR170_01410</name>
</gene>
<dbReference type="PANTHER" id="PTHR43531">
    <property type="entry name" value="PROTEIN ICFG"/>
    <property type="match status" value="1"/>
</dbReference>
<evidence type="ECO:0000256" key="4">
    <source>
        <dbReference type="PROSITE-ProRule" id="PRU00284"/>
    </source>
</evidence>
<dbReference type="PRINTS" id="PR00260">
    <property type="entry name" value="CHEMTRNSDUCR"/>
</dbReference>
<keyword evidence="7" id="KW-1133">Transmembrane helix</keyword>
<comment type="subcellular location">
    <subcellularLocation>
        <location evidence="1">Membrane</location>
    </subcellularLocation>
</comment>
<feature type="transmembrane region" description="Helical" evidence="7">
    <location>
        <begin position="167"/>
        <end position="188"/>
    </location>
</feature>
<keyword evidence="7" id="KW-0472">Membrane</keyword>
<name>A0A6L7FYX0_9RHOB</name>
<comment type="similarity">
    <text evidence="3">Belongs to the methyl-accepting chemotaxis (MCP) protein family.</text>
</comment>
<dbReference type="SMART" id="SM00283">
    <property type="entry name" value="MA"/>
    <property type="match status" value="1"/>
</dbReference>
<dbReference type="InterPro" id="IPR004089">
    <property type="entry name" value="MCPsignal_dom"/>
</dbReference>
<evidence type="ECO:0000256" key="2">
    <source>
        <dbReference type="ARBA" id="ARBA00022500"/>
    </source>
</evidence>
<feature type="domain" description="HAMP" evidence="9">
    <location>
        <begin position="275"/>
        <end position="327"/>
    </location>
</feature>
<accession>A0A6L7FYX0</accession>
<evidence type="ECO:0000256" key="7">
    <source>
        <dbReference type="SAM" id="Phobius"/>
    </source>
</evidence>
<evidence type="ECO:0000256" key="1">
    <source>
        <dbReference type="ARBA" id="ARBA00004370"/>
    </source>
</evidence>
<evidence type="ECO:0000313" key="10">
    <source>
        <dbReference type="EMBL" id="MXN16476.1"/>
    </source>
</evidence>
<dbReference type="GO" id="GO:0006935">
    <property type="term" value="P:chemotaxis"/>
    <property type="evidence" value="ECO:0007669"/>
    <property type="project" value="UniProtKB-KW"/>
</dbReference>
<dbReference type="PROSITE" id="PS50885">
    <property type="entry name" value="HAMP"/>
    <property type="match status" value="1"/>
</dbReference>
<dbReference type="PROSITE" id="PS50111">
    <property type="entry name" value="CHEMOTAXIS_TRANSDUC_2"/>
    <property type="match status" value="1"/>
</dbReference>
<sequence length="603" mass="63778">MTTTTDEILSAGATGPGPEPQGTSPLGPRFLRQRRQVARALGLAGMALPLLVAAAAWFADNGTLPWVLPATLLAALGAVLAARRDSRAGHVTLALALVAQCILLNAALKGQPVQSDSHVLYFIALAAISMLSSRTALAGAGALILAHHLLLGLLFPRLVFLDSGLSHVLFQLGALALTGGLLTLMISARRTQTLFSERRHGQLEAAMEKARIALAQADSRQREAEEAMTLTEEAIASATRARSEAEDALRRSEENAAALRQAEAEVAATQARHRAGVEAVIALLRERLAALAGGDLTTRIDQPLPSEFDGLSESFNAGVARLEEAMTVVQAEVVSIRNQSREIRDAAEDLGRRTEKQVATLSDAAATLQQLTTLIEEIARDTAAARTATEDSRNQAGSGNQLMETTVSAMDQIEGSSSEIRKIITVIDDIAFQTNLLALNAGVEAARAGEAGRGFAVVANEVRALAQRSSNAAKEIDGLINTSASHVHRGVDLVKTTGTALSGIRTAVERTVERMQAVSEATADQSRGLREVSTAITELEAFTQSNAAIFEETLSSNAVLSETANTLAARVGEFRITGGVDLSDRRIANNRAGREAQPDRRRA</sequence>
<dbReference type="PANTHER" id="PTHR43531:SF11">
    <property type="entry name" value="METHYL-ACCEPTING CHEMOTAXIS PROTEIN 3"/>
    <property type="match status" value="1"/>
</dbReference>
<reference evidence="10 11" key="1">
    <citation type="submission" date="2019-12" db="EMBL/GenBank/DDBJ databases">
        <authorList>
            <person name="Li M."/>
        </authorList>
    </citation>
    <scope>NUCLEOTIDE SEQUENCE [LARGE SCALE GENOMIC DNA]</scope>
    <source>
        <strain evidence="10 11">GBMRC 2024</strain>
    </source>
</reference>
<dbReference type="SMART" id="SM00304">
    <property type="entry name" value="HAMP"/>
    <property type="match status" value="1"/>
</dbReference>
<keyword evidence="4" id="KW-0807">Transducer</keyword>
<dbReference type="GO" id="GO:0007165">
    <property type="term" value="P:signal transduction"/>
    <property type="evidence" value="ECO:0007669"/>
    <property type="project" value="UniProtKB-KW"/>
</dbReference>
<dbReference type="InterPro" id="IPR051310">
    <property type="entry name" value="MCP_chemotaxis"/>
</dbReference>
<dbReference type="SUPFAM" id="SSF58104">
    <property type="entry name" value="Methyl-accepting chemotaxis protein (MCP) signaling domain"/>
    <property type="match status" value="1"/>
</dbReference>
<dbReference type="AlphaFoldDB" id="A0A6L7FYX0"/>
<dbReference type="Pfam" id="PF00015">
    <property type="entry name" value="MCPsignal"/>
    <property type="match status" value="1"/>
</dbReference>